<dbReference type="EMBL" id="QSCR01000057">
    <property type="protein sequence ID" value="RGY11284.1"/>
    <property type="molecule type" value="Genomic_DNA"/>
</dbReference>
<evidence type="ECO:0000313" key="9">
    <source>
        <dbReference type="Proteomes" id="UP000654720"/>
    </source>
</evidence>
<gene>
    <name evidence="3" type="ORF">DWW18_09625</name>
    <name evidence="5" type="ORF">DWZ68_01945</name>
    <name evidence="4" type="ORF">DXA50_19565</name>
    <name evidence="2" type="ORF">I6J59_07600</name>
</gene>
<dbReference type="PROSITE" id="PS51729">
    <property type="entry name" value="GNAT_YJDJ"/>
    <property type="match status" value="1"/>
</dbReference>
<dbReference type="Gene3D" id="3.40.630.30">
    <property type="match status" value="1"/>
</dbReference>
<dbReference type="EMBL" id="CP069450">
    <property type="protein sequence ID" value="QRO51457.1"/>
    <property type="molecule type" value="Genomic_DNA"/>
</dbReference>
<dbReference type="GO" id="GO:0016740">
    <property type="term" value="F:transferase activity"/>
    <property type="evidence" value="ECO:0007669"/>
    <property type="project" value="UniProtKB-KW"/>
</dbReference>
<dbReference type="EMBL" id="QRZA01000010">
    <property type="protein sequence ID" value="RGV33895.1"/>
    <property type="molecule type" value="Genomic_DNA"/>
</dbReference>
<sequence length="100" mass="11817">MTEDYELKDDVHRQQYEFRIGNYTPKIEYIKSINGEIYLTHTEVPRELEGKGIGSQLVEKTLQDIERQGLRLVPLCPFVAAYIKKHPEWRRIVMKGINIK</sequence>
<evidence type="ECO:0000313" key="5">
    <source>
        <dbReference type="EMBL" id="RHM46757.1"/>
    </source>
</evidence>
<evidence type="ECO:0000313" key="7">
    <source>
        <dbReference type="Proteomes" id="UP000286038"/>
    </source>
</evidence>
<organism evidence="4 8">
    <name type="scientific">Butyricimonas virosa</name>
    <dbReference type="NCBI Taxonomy" id="544645"/>
    <lineage>
        <taxon>Bacteria</taxon>
        <taxon>Pseudomonadati</taxon>
        <taxon>Bacteroidota</taxon>
        <taxon>Bacteroidia</taxon>
        <taxon>Bacteroidales</taxon>
        <taxon>Odoribacteraceae</taxon>
        <taxon>Butyricimonas</taxon>
    </lineage>
</organism>
<dbReference type="GeneID" id="86890888"/>
<dbReference type="Proteomes" id="UP000286063">
    <property type="component" value="Unassembled WGS sequence"/>
</dbReference>
<reference evidence="6 7" key="1">
    <citation type="submission" date="2018-08" db="EMBL/GenBank/DDBJ databases">
        <title>A genome reference for cultivated species of the human gut microbiota.</title>
        <authorList>
            <person name="Zou Y."/>
            <person name="Xue W."/>
            <person name="Luo G."/>
        </authorList>
    </citation>
    <scope>NUCLEOTIDE SEQUENCE [LARGE SCALE GENOMIC DNA]</scope>
    <source>
        <strain evidence="3 6">AF14-49</strain>
        <strain evidence="5 7">AF34-33</strain>
        <strain evidence="4 8">OF02-7</strain>
    </source>
</reference>
<dbReference type="AlphaFoldDB" id="A0A413IHM8"/>
<keyword evidence="4" id="KW-0808">Transferase</keyword>
<dbReference type="STRING" id="1121130.GCA_000519105_03801"/>
<dbReference type="PANTHER" id="PTHR31435">
    <property type="entry name" value="PROTEIN NATD1"/>
    <property type="match status" value="1"/>
</dbReference>
<dbReference type="OrthoDB" id="1120671at2"/>
<evidence type="ECO:0000313" key="8">
    <source>
        <dbReference type="Proteomes" id="UP000286063"/>
    </source>
</evidence>
<accession>A0A413IHM8</accession>
<dbReference type="PANTHER" id="PTHR31435:SF10">
    <property type="entry name" value="BSR4717 PROTEIN"/>
    <property type="match status" value="1"/>
</dbReference>
<dbReference type="Pfam" id="PF14542">
    <property type="entry name" value="Acetyltransf_CG"/>
    <property type="match status" value="1"/>
</dbReference>
<dbReference type="Proteomes" id="UP000286038">
    <property type="component" value="Unassembled WGS sequence"/>
</dbReference>
<keyword evidence="9" id="KW-1185">Reference proteome</keyword>
<dbReference type="RefSeq" id="WP_027202300.1">
    <property type="nucleotide sequence ID" value="NZ_CABJDM010000002.1"/>
</dbReference>
<protein>
    <submittedName>
        <fullName evidence="4">N-acetyltransferase</fullName>
    </submittedName>
</protein>
<evidence type="ECO:0000313" key="6">
    <source>
        <dbReference type="Proteomes" id="UP000283589"/>
    </source>
</evidence>
<dbReference type="Proteomes" id="UP000654720">
    <property type="component" value="Chromosome"/>
</dbReference>
<dbReference type="InterPro" id="IPR016181">
    <property type="entry name" value="Acyl_CoA_acyltransferase"/>
</dbReference>
<dbReference type="EMBL" id="QRPV01000002">
    <property type="protein sequence ID" value="RHM46757.1"/>
    <property type="molecule type" value="Genomic_DNA"/>
</dbReference>
<feature type="domain" description="N-acetyltransferase" evidence="1">
    <location>
        <begin position="8"/>
        <end position="94"/>
    </location>
</feature>
<reference evidence="2 9" key="2">
    <citation type="submission" date="2021-02" db="EMBL/GenBank/DDBJ databases">
        <title>FDA dAtabase for Regulatory Grade micrObial Sequences (FDA-ARGOS): Supporting development and validation of Infectious Disease Dx tests.</title>
        <authorList>
            <person name="Carlson P."/>
            <person name="Fischbach M."/>
            <person name="Hastie J."/>
            <person name="Bilen M."/>
            <person name="Cheng A."/>
            <person name="Tallon L."/>
            <person name="Sadzewicz L."/>
            <person name="Zhao X."/>
            <person name="Boylan J."/>
            <person name="Ott S."/>
            <person name="Bowen H."/>
            <person name="Vavikolanu K."/>
            <person name="Mehta A."/>
            <person name="Aluvathingal J."/>
            <person name="Nadendla S."/>
            <person name="Yan Y."/>
            <person name="Sichtig H."/>
        </authorList>
    </citation>
    <scope>NUCLEOTIDE SEQUENCE [LARGE SCALE GENOMIC DNA]</scope>
    <source>
        <strain evidence="2 9">FDAARGOS_1229</strain>
    </source>
</reference>
<proteinExistence type="predicted"/>
<name>A0A413IHM8_9BACT</name>
<evidence type="ECO:0000259" key="1">
    <source>
        <dbReference type="PROSITE" id="PS51729"/>
    </source>
</evidence>
<evidence type="ECO:0000313" key="2">
    <source>
        <dbReference type="EMBL" id="QRO51457.1"/>
    </source>
</evidence>
<dbReference type="InterPro" id="IPR045057">
    <property type="entry name" value="Gcn5-rel_NAT"/>
</dbReference>
<dbReference type="InterPro" id="IPR031165">
    <property type="entry name" value="GNAT_YJDJ"/>
</dbReference>
<evidence type="ECO:0000313" key="4">
    <source>
        <dbReference type="EMBL" id="RGY11284.1"/>
    </source>
</evidence>
<dbReference type="Proteomes" id="UP000283589">
    <property type="component" value="Unassembled WGS sequence"/>
</dbReference>
<evidence type="ECO:0000313" key="3">
    <source>
        <dbReference type="EMBL" id="RGV33895.1"/>
    </source>
</evidence>
<dbReference type="SUPFAM" id="SSF55729">
    <property type="entry name" value="Acyl-CoA N-acyltransferases (Nat)"/>
    <property type="match status" value="1"/>
</dbReference>